<feature type="transmembrane region" description="Helical" evidence="6">
    <location>
        <begin position="656"/>
        <end position="680"/>
    </location>
</feature>
<evidence type="ECO:0000256" key="2">
    <source>
        <dbReference type="ARBA" id="ARBA00022692"/>
    </source>
</evidence>
<feature type="transmembrane region" description="Helical" evidence="6">
    <location>
        <begin position="502"/>
        <end position="523"/>
    </location>
</feature>
<feature type="transmembrane region" description="Helical" evidence="6">
    <location>
        <begin position="535"/>
        <end position="556"/>
    </location>
</feature>
<protein>
    <submittedName>
        <fullName evidence="8">Uncharacterized MFS-type transporter C1271.10c</fullName>
    </submittedName>
</protein>
<proteinExistence type="predicted"/>
<evidence type="ECO:0000313" key="8">
    <source>
        <dbReference type="EMBL" id="GCB18902.1"/>
    </source>
</evidence>
<feature type="transmembrane region" description="Helical" evidence="6">
    <location>
        <begin position="692"/>
        <end position="719"/>
    </location>
</feature>
<feature type="transmembrane region" description="Helical" evidence="6">
    <location>
        <begin position="172"/>
        <end position="194"/>
    </location>
</feature>
<feature type="transmembrane region" description="Helical" evidence="6">
    <location>
        <begin position="382"/>
        <end position="402"/>
    </location>
</feature>
<dbReference type="Pfam" id="PF07690">
    <property type="entry name" value="MFS_1"/>
    <property type="match status" value="1"/>
</dbReference>
<evidence type="ECO:0000256" key="5">
    <source>
        <dbReference type="SAM" id="MobiDB-lite"/>
    </source>
</evidence>
<organism evidence="8 9">
    <name type="scientific">Aspergillus awamori</name>
    <name type="common">Black koji mold</name>
    <dbReference type="NCBI Taxonomy" id="105351"/>
    <lineage>
        <taxon>Eukaryota</taxon>
        <taxon>Fungi</taxon>
        <taxon>Dikarya</taxon>
        <taxon>Ascomycota</taxon>
        <taxon>Pezizomycotina</taxon>
        <taxon>Eurotiomycetes</taxon>
        <taxon>Eurotiomycetidae</taxon>
        <taxon>Eurotiales</taxon>
        <taxon>Aspergillaceae</taxon>
        <taxon>Aspergillus</taxon>
    </lineage>
</organism>
<name>A0A401KI89_ASPAW</name>
<dbReference type="InterPro" id="IPR049326">
    <property type="entry name" value="Rhodopsin_dom_fungi"/>
</dbReference>
<gene>
    <name evidence="8" type="ORF">AAWM_01787</name>
</gene>
<comment type="subcellular location">
    <subcellularLocation>
        <location evidence="1">Membrane</location>
        <topology evidence="1">Multi-pass membrane protein</topology>
    </subcellularLocation>
</comment>
<keyword evidence="4 6" id="KW-0472">Membrane</keyword>
<keyword evidence="2 6" id="KW-0812">Transmembrane</keyword>
<dbReference type="InterPro" id="IPR011701">
    <property type="entry name" value="MFS"/>
</dbReference>
<dbReference type="EMBL" id="BDHI01000001">
    <property type="protein sequence ID" value="GCB18902.1"/>
    <property type="molecule type" value="Genomic_DNA"/>
</dbReference>
<evidence type="ECO:0000256" key="6">
    <source>
        <dbReference type="SAM" id="Phobius"/>
    </source>
</evidence>
<dbReference type="Pfam" id="PF20684">
    <property type="entry name" value="Fung_rhodopsin"/>
    <property type="match status" value="1"/>
</dbReference>
<reference evidence="8 9" key="1">
    <citation type="submission" date="2016-09" db="EMBL/GenBank/DDBJ databases">
        <title>Aspergillus awamori IFM 58123T.</title>
        <authorList>
            <person name="Kusuya Y."/>
            <person name="Shimizu M."/>
            <person name="Takahashi H."/>
            <person name="Yaguchi T."/>
        </authorList>
    </citation>
    <scope>NUCLEOTIDE SEQUENCE [LARGE SCALE GENOMIC DNA]</scope>
    <source>
        <strain evidence="8 9">IFM 58123</strain>
    </source>
</reference>
<evidence type="ECO:0000256" key="3">
    <source>
        <dbReference type="ARBA" id="ARBA00022989"/>
    </source>
</evidence>
<dbReference type="STRING" id="105351.A0A401KI89"/>
<evidence type="ECO:0000256" key="4">
    <source>
        <dbReference type="ARBA" id="ARBA00023136"/>
    </source>
</evidence>
<dbReference type="Proteomes" id="UP000286921">
    <property type="component" value="Unassembled WGS sequence"/>
</dbReference>
<dbReference type="InterPro" id="IPR036259">
    <property type="entry name" value="MFS_trans_sf"/>
</dbReference>
<keyword evidence="9" id="KW-1185">Reference proteome</keyword>
<feature type="transmembrane region" description="Helical" evidence="6">
    <location>
        <begin position="84"/>
        <end position="102"/>
    </location>
</feature>
<feature type="transmembrane region" description="Helical" evidence="6">
    <location>
        <begin position="308"/>
        <end position="330"/>
    </location>
</feature>
<evidence type="ECO:0000259" key="7">
    <source>
        <dbReference type="PROSITE" id="PS50850"/>
    </source>
</evidence>
<dbReference type="PANTHER" id="PTHR23502:SF160">
    <property type="entry name" value="MAJOR FACILITATOR SUPERFAMILY (MFS) PROFILE DOMAIN-CONTAINING PROTEIN-RELATED"/>
    <property type="match status" value="1"/>
</dbReference>
<dbReference type="PROSITE" id="PS50850">
    <property type="entry name" value="MFS"/>
    <property type="match status" value="1"/>
</dbReference>
<feature type="transmembrane region" description="Helical" evidence="6">
    <location>
        <begin position="139"/>
        <end position="160"/>
    </location>
</feature>
<feature type="region of interest" description="Disordered" evidence="5">
    <location>
        <begin position="1"/>
        <end position="37"/>
    </location>
</feature>
<feature type="transmembrane region" description="Helical" evidence="6">
    <location>
        <begin position="615"/>
        <end position="644"/>
    </location>
</feature>
<sequence>MEDDKASFGHIDHAAEEHGLPDLSDDKESITPAPNDPQNWSTAAKLTTYLTICFYTFLANVNSSNFTVATKAIIAEFHVSQTQAGELVCFNVFLFGVGNIFWVPLMRVVGKRPVYLISMLFLSMMNVWSSRATSYGELLASRILSGFAAAAADATVPAVVSDMVAPHERGHYLMIFHLALTGGLFLGPLINAYLVQDENWRWMCYFLAIAVGAVFVVAIFTVRETTYLARHASSQKTRYWGWLSITRGYNPDASFLQTVWDILRNAMYPQLLWSAFTIGISVGWNIVVQLTASRTFTAPPYNWPAGSIGLLSLSGFIGALLAFYLGGRLIDILSTYYTRRRGGQRLPEYRLPAMIIPGTIGPAGILIFGLCVANQTHWAGAAVGYAMQAFGVAAISNVAVTYSLDCYKPITGEALVIIFVIRNTIGMLLSLYAADWIAKQGAAKVFGEMTAIQGASVLLAVPLFLWGAGLRELTGRTIIPAMEPPPGQVSNFVDPPYSGAKFVVVNCVFLPIALIALAVRTWTRVVVVRSVAWDDYLMIFAAILSTVMTGVTLKMLDFGLGKHMWDVPLELFTPWFLKFNVVAAIIYCAGTGFTKVSVCVFYLRIFPSHGFRLAVWSIVFVAVGYNVASVLANVFSCTPIAAAWDLRLTAHCMNRPVFYFANAGLGIFTDFATVLVPIPWLRRLQMPARQKVAVGSMLAMGCSVGIVSCIRLASLYVLLKSTDLTWATTNALLWCTVELNLGITGGCMTAMRPFVRRYFPRLLGLSSYAYGQSGSRKYGHPLNSIPRDQPDFNNGSRQYSTRLQGGADNESEENILPAETCKGEDGILRTVEFNVVDTRHAGA</sequence>
<feature type="transmembrane region" description="Helical" evidence="6">
    <location>
        <begin position="200"/>
        <end position="222"/>
    </location>
</feature>
<feature type="compositionally biased region" description="Basic and acidic residues" evidence="5">
    <location>
        <begin position="1"/>
        <end position="29"/>
    </location>
</feature>
<feature type="region of interest" description="Disordered" evidence="5">
    <location>
        <begin position="779"/>
        <end position="812"/>
    </location>
</feature>
<feature type="compositionally biased region" description="Polar residues" evidence="5">
    <location>
        <begin position="791"/>
        <end position="803"/>
    </location>
</feature>
<dbReference type="AlphaFoldDB" id="A0A401KI89"/>
<keyword evidence="3 6" id="KW-1133">Transmembrane helix</keyword>
<feature type="transmembrane region" description="Helical" evidence="6">
    <location>
        <begin position="576"/>
        <end position="603"/>
    </location>
</feature>
<feature type="transmembrane region" description="Helical" evidence="6">
    <location>
        <begin position="271"/>
        <end position="288"/>
    </location>
</feature>
<dbReference type="GO" id="GO:0005886">
    <property type="term" value="C:plasma membrane"/>
    <property type="evidence" value="ECO:0007669"/>
    <property type="project" value="TreeGrafter"/>
</dbReference>
<feature type="domain" description="Major facilitator superfamily (MFS) profile" evidence="7">
    <location>
        <begin position="48"/>
        <end position="472"/>
    </location>
</feature>
<feature type="transmembrane region" description="Helical" evidence="6">
    <location>
        <begin position="414"/>
        <end position="434"/>
    </location>
</feature>
<evidence type="ECO:0000256" key="1">
    <source>
        <dbReference type="ARBA" id="ARBA00004141"/>
    </source>
</evidence>
<accession>A0A401KI89</accession>
<feature type="transmembrane region" description="Helical" evidence="6">
    <location>
        <begin position="351"/>
        <end position="370"/>
    </location>
</feature>
<dbReference type="PANTHER" id="PTHR23502">
    <property type="entry name" value="MAJOR FACILITATOR SUPERFAMILY"/>
    <property type="match status" value="1"/>
</dbReference>
<dbReference type="Gene3D" id="1.20.1250.20">
    <property type="entry name" value="MFS general substrate transporter like domains"/>
    <property type="match status" value="1"/>
</dbReference>
<dbReference type="InterPro" id="IPR020846">
    <property type="entry name" value="MFS_dom"/>
</dbReference>
<comment type="caution">
    <text evidence="8">The sequence shown here is derived from an EMBL/GenBank/DDBJ whole genome shotgun (WGS) entry which is preliminary data.</text>
</comment>
<dbReference type="SUPFAM" id="SSF103473">
    <property type="entry name" value="MFS general substrate transporter"/>
    <property type="match status" value="1"/>
</dbReference>
<evidence type="ECO:0000313" key="9">
    <source>
        <dbReference type="Proteomes" id="UP000286921"/>
    </source>
</evidence>
<dbReference type="GO" id="GO:0022857">
    <property type="term" value="F:transmembrane transporter activity"/>
    <property type="evidence" value="ECO:0007669"/>
    <property type="project" value="InterPro"/>
</dbReference>